<keyword evidence="9 11" id="KW-0472">Membrane</keyword>
<dbReference type="AlphaFoldDB" id="A0A2M6YCC5"/>
<evidence type="ECO:0000256" key="2">
    <source>
        <dbReference type="ARBA" id="ARBA00022475"/>
    </source>
</evidence>
<evidence type="ECO:0000256" key="8">
    <source>
        <dbReference type="ARBA" id="ARBA00022989"/>
    </source>
</evidence>
<feature type="transmembrane region" description="Helical" evidence="11">
    <location>
        <begin position="304"/>
        <end position="327"/>
    </location>
</feature>
<dbReference type="NCBIfam" id="TIGR02210">
    <property type="entry name" value="rodA_shape"/>
    <property type="match status" value="1"/>
</dbReference>
<keyword evidence="5 11" id="KW-0812">Transmembrane</keyword>
<feature type="transmembrane region" description="Helical" evidence="11">
    <location>
        <begin position="44"/>
        <end position="64"/>
    </location>
</feature>
<proteinExistence type="predicted"/>
<feature type="transmembrane region" description="Helical" evidence="11">
    <location>
        <begin position="274"/>
        <end position="292"/>
    </location>
</feature>
<dbReference type="InterPro" id="IPR018365">
    <property type="entry name" value="Cell_cycle_FtsW-rel_CS"/>
</dbReference>
<evidence type="ECO:0000256" key="5">
    <source>
        <dbReference type="ARBA" id="ARBA00022692"/>
    </source>
</evidence>
<comment type="caution">
    <text evidence="12">The sequence shown here is derived from an EMBL/GenBank/DDBJ whole genome shotgun (WGS) entry which is preliminary data.</text>
</comment>
<dbReference type="PANTHER" id="PTHR30474:SF1">
    <property type="entry name" value="PEPTIDOGLYCAN GLYCOSYLTRANSFERASE MRDB"/>
    <property type="match status" value="1"/>
</dbReference>
<feature type="transmembrane region" description="Helical" evidence="11">
    <location>
        <begin position="70"/>
        <end position="87"/>
    </location>
</feature>
<feature type="transmembrane region" description="Helical" evidence="11">
    <location>
        <begin position="154"/>
        <end position="171"/>
    </location>
</feature>
<keyword evidence="10" id="KW-0961">Cell wall biogenesis/degradation</keyword>
<keyword evidence="7" id="KW-0573">Peptidoglycan synthesis</keyword>
<dbReference type="PANTHER" id="PTHR30474">
    <property type="entry name" value="CELL CYCLE PROTEIN"/>
    <property type="match status" value="1"/>
</dbReference>
<evidence type="ECO:0000256" key="9">
    <source>
        <dbReference type="ARBA" id="ARBA00023136"/>
    </source>
</evidence>
<dbReference type="InterPro" id="IPR001182">
    <property type="entry name" value="FtsW/RodA"/>
</dbReference>
<feature type="transmembrane region" description="Helical" evidence="11">
    <location>
        <begin position="339"/>
        <end position="359"/>
    </location>
</feature>
<dbReference type="InterPro" id="IPR011923">
    <property type="entry name" value="RodA/MrdB"/>
</dbReference>
<accession>A0A2M6YCC5</accession>
<keyword evidence="6" id="KW-0133">Cell shape</keyword>
<name>A0A2M6YCC5_9BACT</name>
<evidence type="ECO:0000313" key="12">
    <source>
        <dbReference type="EMBL" id="PIU24342.1"/>
    </source>
</evidence>
<dbReference type="GO" id="GO:0051301">
    <property type="term" value="P:cell division"/>
    <property type="evidence" value="ECO:0007669"/>
    <property type="project" value="InterPro"/>
</dbReference>
<dbReference type="GO" id="GO:0009252">
    <property type="term" value="P:peptidoglycan biosynthetic process"/>
    <property type="evidence" value="ECO:0007669"/>
    <property type="project" value="UniProtKB-KW"/>
</dbReference>
<dbReference type="Pfam" id="PF01098">
    <property type="entry name" value="FTSW_RODA_SPOVE"/>
    <property type="match status" value="1"/>
</dbReference>
<evidence type="ECO:0000256" key="7">
    <source>
        <dbReference type="ARBA" id="ARBA00022984"/>
    </source>
</evidence>
<dbReference type="GO" id="GO:0071555">
    <property type="term" value="P:cell wall organization"/>
    <property type="evidence" value="ECO:0007669"/>
    <property type="project" value="UniProtKB-KW"/>
</dbReference>
<feature type="transmembrane region" description="Helical" evidence="11">
    <location>
        <begin position="178"/>
        <end position="197"/>
    </location>
</feature>
<dbReference type="GO" id="GO:0005886">
    <property type="term" value="C:plasma membrane"/>
    <property type="evidence" value="ECO:0007669"/>
    <property type="project" value="TreeGrafter"/>
</dbReference>
<evidence type="ECO:0000256" key="3">
    <source>
        <dbReference type="ARBA" id="ARBA00022676"/>
    </source>
</evidence>
<evidence type="ECO:0000256" key="6">
    <source>
        <dbReference type="ARBA" id="ARBA00022960"/>
    </source>
</evidence>
<comment type="subcellular location">
    <subcellularLocation>
        <location evidence="1">Membrane</location>
        <topology evidence="1">Multi-pass membrane protein</topology>
    </subcellularLocation>
</comment>
<keyword evidence="8 11" id="KW-1133">Transmembrane helix</keyword>
<gene>
    <name evidence="12" type="ORF">COT12_01550</name>
</gene>
<organism evidence="12 13">
    <name type="scientific">Candidatus Berkelbacteria bacterium CG08_land_8_20_14_0_20_39_8</name>
    <dbReference type="NCBI Taxonomy" id="1974511"/>
    <lineage>
        <taxon>Bacteria</taxon>
        <taxon>Candidatus Berkelbacteria</taxon>
    </lineage>
</organism>
<sequence length="371" mass="41260">MFSKLRSLDLPLLIVSILLAFTGIAVIYSLVFTEIESNLALKQLVFFLIGLLIVFILANFDYRILSGTSWYLYLGVIALLIVVDLFGKTTGGATRWIDLKVFQLQPSEFYKFVSVIFMSSFLSRRIGRIRAIDILYMTIMVIPPLFLILVEPDLGTALVIIFSWFALIFFTRLSAKQYIFIFTTLAIILSVFFLSVYKIKPFAPLLKDYQRSRIETFINPSKDLYGKGYNVAQAQIAIGSGGIFGHGLSRGSQSQLKFLPKPETDFIFSGYSEAFGLIGDLLLFAALIYLLIRTVDIAKTAKDNFGYLLAVGTGATFGFQIIINIAMNLGLAPVTGIPLPFISAGGSSLITSFVLIGILESIYIHRKKISF</sequence>
<dbReference type="EMBL" id="PEXI01000049">
    <property type="protein sequence ID" value="PIU24342.1"/>
    <property type="molecule type" value="Genomic_DNA"/>
</dbReference>
<feature type="transmembrane region" description="Helical" evidence="11">
    <location>
        <begin position="131"/>
        <end position="148"/>
    </location>
</feature>
<keyword evidence="3" id="KW-0328">Glycosyltransferase</keyword>
<reference evidence="13" key="1">
    <citation type="submission" date="2017-09" db="EMBL/GenBank/DDBJ databases">
        <title>Depth-based differentiation of microbial function through sediment-hosted aquifers and enrichment of novel symbionts in the deep terrestrial subsurface.</title>
        <authorList>
            <person name="Probst A.J."/>
            <person name="Ladd B."/>
            <person name="Jarett J.K."/>
            <person name="Geller-Mcgrath D.E."/>
            <person name="Sieber C.M.K."/>
            <person name="Emerson J.B."/>
            <person name="Anantharaman K."/>
            <person name="Thomas B.C."/>
            <person name="Malmstrom R."/>
            <person name="Stieglmeier M."/>
            <person name="Klingl A."/>
            <person name="Woyke T."/>
            <person name="Ryan C.M."/>
            <person name="Banfield J.F."/>
        </authorList>
    </citation>
    <scope>NUCLEOTIDE SEQUENCE [LARGE SCALE GENOMIC DNA]</scope>
</reference>
<evidence type="ECO:0000256" key="11">
    <source>
        <dbReference type="SAM" id="Phobius"/>
    </source>
</evidence>
<evidence type="ECO:0000256" key="4">
    <source>
        <dbReference type="ARBA" id="ARBA00022679"/>
    </source>
</evidence>
<dbReference type="GO" id="GO:0032153">
    <property type="term" value="C:cell division site"/>
    <property type="evidence" value="ECO:0007669"/>
    <property type="project" value="TreeGrafter"/>
</dbReference>
<evidence type="ECO:0000313" key="13">
    <source>
        <dbReference type="Proteomes" id="UP000229896"/>
    </source>
</evidence>
<keyword evidence="2" id="KW-1003">Cell membrane</keyword>
<protein>
    <submittedName>
        <fullName evidence="12">Rod shape-determining protein RodA</fullName>
    </submittedName>
</protein>
<evidence type="ECO:0000256" key="10">
    <source>
        <dbReference type="ARBA" id="ARBA00023316"/>
    </source>
</evidence>
<keyword evidence="4" id="KW-0808">Transferase</keyword>
<feature type="transmembrane region" description="Helical" evidence="11">
    <location>
        <begin position="12"/>
        <end position="32"/>
    </location>
</feature>
<evidence type="ECO:0000256" key="1">
    <source>
        <dbReference type="ARBA" id="ARBA00004141"/>
    </source>
</evidence>
<dbReference type="GO" id="GO:0016757">
    <property type="term" value="F:glycosyltransferase activity"/>
    <property type="evidence" value="ECO:0007669"/>
    <property type="project" value="UniProtKB-KW"/>
</dbReference>
<dbReference type="PROSITE" id="PS00428">
    <property type="entry name" value="FTSW_RODA_SPOVE"/>
    <property type="match status" value="1"/>
</dbReference>
<dbReference type="Proteomes" id="UP000229896">
    <property type="component" value="Unassembled WGS sequence"/>
</dbReference>
<dbReference type="GO" id="GO:0015648">
    <property type="term" value="F:lipid-linked peptidoglycan transporter activity"/>
    <property type="evidence" value="ECO:0007669"/>
    <property type="project" value="TreeGrafter"/>
</dbReference>
<dbReference type="GO" id="GO:0008360">
    <property type="term" value="P:regulation of cell shape"/>
    <property type="evidence" value="ECO:0007669"/>
    <property type="project" value="UniProtKB-KW"/>
</dbReference>